<reference evidence="1" key="1">
    <citation type="journal article" date="2018" name="Genome Biol.">
        <title>SKESA: strategic k-mer extension for scrupulous assemblies.</title>
        <authorList>
            <person name="Souvorov A."/>
            <person name="Agarwala R."/>
            <person name="Lipman D.J."/>
        </authorList>
    </citation>
    <scope>NUCLEOTIDE SEQUENCE</scope>
    <source>
        <strain evidence="1">BCW_3452</strain>
    </source>
</reference>
<reference evidence="1" key="2">
    <citation type="submission" date="2019-01" db="EMBL/GenBank/DDBJ databases">
        <authorList>
            <consortium name="NCBI Pathogen Detection Project"/>
        </authorList>
    </citation>
    <scope>NUCLEOTIDE SEQUENCE</scope>
    <source>
        <strain evidence="1">BCW_3452</strain>
    </source>
</reference>
<comment type="caution">
    <text evidence="1">The sequence shown here is derived from an EMBL/GenBank/DDBJ whole genome shotgun (WGS) entry which is preliminary data.</text>
</comment>
<evidence type="ECO:0000313" key="1">
    <source>
        <dbReference type="EMBL" id="HAS8541244.1"/>
    </source>
</evidence>
<evidence type="ECO:0000313" key="2">
    <source>
        <dbReference type="Proteomes" id="UP000863257"/>
    </source>
</evidence>
<dbReference type="EMBL" id="DACRBY010000020">
    <property type="protein sequence ID" value="HAS8541244.1"/>
    <property type="molecule type" value="Genomic_DNA"/>
</dbReference>
<dbReference type="Proteomes" id="UP000863257">
    <property type="component" value="Unassembled WGS sequence"/>
</dbReference>
<sequence>MSNLIPFSNPKTIEAIDKLFFPKECTTNNRYRPKLSLRAPNTFIKFTERHQHIYVPIPDLVFKVSKVVKLADIQDWIGEDVPLSTDSQQFKDAIEDYAYELHNDIDFSGLEIPVGRSIDVDCHIDLRGMDTSEYAVIGDHLYLRAEFKYRVYGDGFTNQFEELDLMMFITRHYTNNESTGMTEAHVHTLDGTMDTIWHDGTLDSTLLKNYLVHERLGKLFTKKKETHSNEGGLIHCNAGFQALSELFEIPKSLTNLDSFLETFTAKRRYHDSERFF</sequence>
<dbReference type="AlphaFoldDB" id="A0A8H9N1R6"/>
<protein>
    <submittedName>
        <fullName evidence="1">Uncharacterized protein</fullName>
    </submittedName>
</protein>
<proteinExistence type="predicted"/>
<gene>
    <name evidence="1" type="ORF">I7730_15790</name>
</gene>
<organism evidence="1 2">
    <name type="scientific">Vibrio vulnificus</name>
    <dbReference type="NCBI Taxonomy" id="672"/>
    <lineage>
        <taxon>Bacteria</taxon>
        <taxon>Pseudomonadati</taxon>
        <taxon>Pseudomonadota</taxon>
        <taxon>Gammaproteobacteria</taxon>
        <taxon>Vibrionales</taxon>
        <taxon>Vibrionaceae</taxon>
        <taxon>Vibrio</taxon>
    </lineage>
</organism>
<name>A0A8H9N1R6_VIBVL</name>
<accession>A0A8H9N1R6</accession>